<organism evidence="1 2">
    <name type="scientific">Entomophthora muscae</name>
    <dbReference type="NCBI Taxonomy" id="34485"/>
    <lineage>
        <taxon>Eukaryota</taxon>
        <taxon>Fungi</taxon>
        <taxon>Fungi incertae sedis</taxon>
        <taxon>Zoopagomycota</taxon>
        <taxon>Entomophthoromycotina</taxon>
        <taxon>Entomophthoromycetes</taxon>
        <taxon>Entomophthorales</taxon>
        <taxon>Entomophthoraceae</taxon>
        <taxon>Entomophthora</taxon>
    </lineage>
</organism>
<dbReference type="Proteomes" id="UP001165960">
    <property type="component" value="Unassembled WGS sequence"/>
</dbReference>
<evidence type="ECO:0000313" key="1">
    <source>
        <dbReference type="EMBL" id="KAJ9053722.1"/>
    </source>
</evidence>
<protein>
    <submittedName>
        <fullName evidence="1">Uncharacterized protein</fullName>
    </submittedName>
</protein>
<proteinExistence type="predicted"/>
<gene>
    <name evidence="1" type="ORF">DSO57_1021513</name>
</gene>
<dbReference type="EMBL" id="QTSX02006494">
    <property type="protein sequence ID" value="KAJ9053722.1"/>
    <property type="molecule type" value="Genomic_DNA"/>
</dbReference>
<name>A0ACC2RUF2_9FUNG</name>
<accession>A0ACC2RUF2</accession>
<reference evidence="1" key="1">
    <citation type="submission" date="2022-04" db="EMBL/GenBank/DDBJ databases">
        <title>Genome of the entomopathogenic fungus Entomophthora muscae.</title>
        <authorList>
            <person name="Elya C."/>
            <person name="Lovett B.R."/>
            <person name="Lee E."/>
            <person name="Macias A.M."/>
            <person name="Hajek A.E."/>
            <person name="De Bivort B.L."/>
            <person name="Kasson M.T."/>
            <person name="De Fine Licht H.H."/>
            <person name="Stajich J.E."/>
        </authorList>
    </citation>
    <scope>NUCLEOTIDE SEQUENCE</scope>
    <source>
        <strain evidence="1">Berkeley</strain>
    </source>
</reference>
<comment type="caution">
    <text evidence="1">The sequence shown here is derived from an EMBL/GenBank/DDBJ whole genome shotgun (WGS) entry which is preliminary data.</text>
</comment>
<sequence length="288" mass="33061">MNLSLWTPLVSSRLTLNLANYVILLVTLLYLAGNLWQYNALTKVFGQEINLYSIVYALNGFQLPNLPSYVTKVLPSTLGYYNTKELIWYNRKGLWFTTEPQVFKDRYNSRHAYQLDMELPLTPKMMPLFASELPLDNFNKLFGIFNITLSGVIETIIPASGLWSWVGTSMLYNQFYVGLFLPGQSHKTTGRLPKAGSLTPLPKEILINILYKLRDFIHLWLSRILPYCIIAHLYLQLLTTRTTLGSDDNSTQATKEVYSYYFCPPGESFSHLHFNEYPTNPKSQTVVS</sequence>
<keyword evidence="2" id="KW-1185">Reference proteome</keyword>
<evidence type="ECO:0000313" key="2">
    <source>
        <dbReference type="Proteomes" id="UP001165960"/>
    </source>
</evidence>